<dbReference type="EnsemblPlants" id="KQJ99735">
    <property type="protein sequence ID" value="KQJ99735"/>
    <property type="gene ID" value="BRADI_3g44945v3"/>
</dbReference>
<evidence type="ECO:0000313" key="2">
    <source>
        <dbReference type="EMBL" id="KQJ99735.1"/>
    </source>
</evidence>
<reference evidence="2 3" key="1">
    <citation type="journal article" date="2010" name="Nature">
        <title>Genome sequencing and analysis of the model grass Brachypodium distachyon.</title>
        <authorList>
            <consortium name="International Brachypodium Initiative"/>
        </authorList>
    </citation>
    <scope>NUCLEOTIDE SEQUENCE [LARGE SCALE GENOMIC DNA]</scope>
    <source>
        <strain evidence="2">Bd21</strain>
        <strain evidence="3">cv. Bd21</strain>
    </source>
</reference>
<evidence type="ECO:0000313" key="4">
    <source>
        <dbReference type="Proteomes" id="UP000008810"/>
    </source>
</evidence>
<organism evidence="2">
    <name type="scientific">Brachypodium distachyon</name>
    <name type="common">Purple false brome</name>
    <name type="synonym">Trachynia distachya</name>
    <dbReference type="NCBI Taxonomy" id="15368"/>
    <lineage>
        <taxon>Eukaryota</taxon>
        <taxon>Viridiplantae</taxon>
        <taxon>Streptophyta</taxon>
        <taxon>Embryophyta</taxon>
        <taxon>Tracheophyta</taxon>
        <taxon>Spermatophyta</taxon>
        <taxon>Magnoliopsida</taxon>
        <taxon>Liliopsida</taxon>
        <taxon>Poales</taxon>
        <taxon>Poaceae</taxon>
        <taxon>BOP clade</taxon>
        <taxon>Pooideae</taxon>
        <taxon>Stipodae</taxon>
        <taxon>Brachypodieae</taxon>
        <taxon>Brachypodium</taxon>
    </lineage>
</organism>
<keyword evidence="4" id="KW-1185">Reference proteome</keyword>
<protein>
    <submittedName>
        <fullName evidence="2 3">Uncharacterized protein</fullName>
    </submittedName>
</protein>
<dbReference type="Proteomes" id="UP000008810">
    <property type="component" value="Chromosome 3"/>
</dbReference>
<sequence>MDSLFITAGELQDAPGTAFSGYQDTAGSSGEYPADPYAPAESFLLRIGEDVEWSDVVGAVLERDESTRGASNPKSAAAATRKISAAARAPKAVASVVIGGLPNKAAHEHGRRRACTLIGREKVSAARVDVVEEEEPASPKVSCLGGVRPRRGLEPVDAEAGRRGWRACFLAAVVRCC</sequence>
<dbReference type="RefSeq" id="XP_010236802.1">
    <property type="nucleotide sequence ID" value="XM_010238500.3"/>
</dbReference>
<evidence type="ECO:0000313" key="3">
    <source>
        <dbReference type="EnsemblPlants" id="KQJ99735"/>
    </source>
</evidence>
<dbReference type="PANTHER" id="PTHR34120">
    <property type="entry name" value="EXPRESSED PROTEIN"/>
    <property type="match status" value="1"/>
</dbReference>
<gene>
    <name evidence="3" type="primary">LOC104584271</name>
    <name evidence="2" type="ORF">BRADI_3g44945v3</name>
</gene>
<dbReference type="EMBL" id="CM000882">
    <property type="protein sequence ID" value="KQJ99735.1"/>
    <property type="molecule type" value="Genomic_DNA"/>
</dbReference>
<reference evidence="2" key="2">
    <citation type="submission" date="2017-06" db="EMBL/GenBank/DDBJ databases">
        <title>WGS assembly of Brachypodium distachyon.</title>
        <authorList>
            <consortium name="The International Brachypodium Initiative"/>
            <person name="Lucas S."/>
            <person name="Harmon-Smith M."/>
            <person name="Lail K."/>
            <person name="Tice H."/>
            <person name="Grimwood J."/>
            <person name="Bruce D."/>
            <person name="Barry K."/>
            <person name="Shu S."/>
            <person name="Lindquist E."/>
            <person name="Wang M."/>
            <person name="Pitluck S."/>
            <person name="Vogel J.P."/>
            <person name="Garvin D.F."/>
            <person name="Mockler T.C."/>
            <person name="Schmutz J."/>
            <person name="Rokhsar D."/>
            <person name="Bevan M.W."/>
        </authorList>
    </citation>
    <scope>NUCLEOTIDE SEQUENCE</scope>
    <source>
        <strain evidence="2">Bd21</strain>
    </source>
</reference>
<feature type="region of interest" description="Disordered" evidence="1">
    <location>
        <begin position="63"/>
        <end position="82"/>
    </location>
</feature>
<dbReference type="Gramene" id="KQJ99735">
    <property type="protein sequence ID" value="KQJ99735"/>
    <property type="gene ID" value="BRADI_3g44945v3"/>
</dbReference>
<dbReference type="GeneID" id="104584271"/>
<proteinExistence type="predicted"/>
<dbReference type="KEGG" id="bdi:104584271"/>
<dbReference type="OrthoDB" id="696504at2759"/>
<dbReference type="PANTHER" id="PTHR34120:SF13">
    <property type="entry name" value="OS02G0533700 PROTEIN"/>
    <property type="match status" value="1"/>
</dbReference>
<reference evidence="3" key="3">
    <citation type="submission" date="2018-08" db="UniProtKB">
        <authorList>
            <consortium name="EnsemblPlants"/>
        </authorList>
    </citation>
    <scope>IDENTIFICATION</scope>
    <source>
        <strain evidence="3">cv. Bd21</strain>
    </source>
</reference>
<accession>A0A0Q3FJC6</accession>
<name>A0A0Q3FJC6_BRADI</name>
<evidence type="ECO:0000256" key="1">
    <source>
        <dbReference type="SAM" id="MobiDB-lite"/>
    </source>
</evidence>
<dbReference type="AlphaFoldDB" id="A0A0Q3FJC6"/>